<evidence type="ECO:0000313" key="2">
    <source>
        <dbReference type="EMBL" id="AHH02994.1"/>
    </source>
</evidence>
<reference evidence="2" key="1">
    <citation type="submission" date="2013-02" db="EMBL/GenBank/DDBJ databases">
        <title>Comparative genomics of Borrelia species.</title>
        <authorList>
            <person name="Schwan T.G."/>
            <person name="Raffel S.J."/>
            <person name="Porcella S.F."/>
        </authorList>
    </citation>
    <scope>NUCLEOTIDE SEQUENCE [LARGE SCALE GENOMIC DNA]</scope>
    <source>
        <strain evidence="2">YOR</strain>
    </source>
</reference>
<keyword evidence="1" id="KW-0812">Transmembrane</keyword>
<protein>
    <submittedName>
        <fullName evidence="2">Uncharacterized protein</fullName>
    </submittedName>
</protein>
<evidence type="ECO:0000256" key="1">
    <source>
        <dbReference type="SAM" id="Phobius"/>
    </source>
</evidence>
<dbReference type="EMBL" id="CP004146">
    <property type="protein sequence ID" value="AHH02994.1"/>
    <property type="molecule type" value="Genomic_DNA"/>
</dbReference>
<feature type="transmembrane region" description="Helical" evidence="1">
    <location>
        <begin position="7"/>
        <end position="24"/>
    </location>
</feature>
<dbReference type="Proteomes" id="UP000019269">
    <property type="component" value="Chromosome"/>
</dbReference>
<keyword evidence="1" id="KW-1133">Transmembrane helix</keyword>
<proteinExistence type="predicted"/>
<sequence>MSKECFIYCNFLFFIVSIISSLAFENRYSTYELDFSSEQQEFLVNTNSKFNFFLKMHLGFILRMLRIMPLLNF</sequence>
<accession>A0ABM5PG15</accession>
<name>A0ABM5PG15_9SPIR</name>
<gene>
    <name evidence="2" type="ORF">BHY_0043</name>
</gene>
<organism evidence="2 3">
    <name type="scientific">Borrelia nietonii YOR</name>
    <dbReference type="NCBI Taxonomy" id="1293576"/>
    <lineage>
        <taxon>Bacteria</taxon>
        <taxon>Pseudomonadati</taxon>
        <taxon>Spirochaetota</taxon>
        <taxon>Spirochaetia</taxon>
        <taxon>Spirochaetales</taxon>
        <taxon>Borreliaceae</taxon>
        <taxon>Borrelia</taxon>
        <taxon>Borrelia nietonii</taxon>
    </lineage>
</organism>
<keyword evidence="1" id="KW-0472">Membrane</keyword>
<keyword evidence="3" id="KW-1185">Reference proteome</keyword>
<evidence type="ECO:0000313" key="3">
    <source>
        <dbReference type="Proteomes" id="UP000019269"/>
    </source>
</evidence>